<sequence length="205" mass="24226">MMTSEYNEWWNKRVNDNIPRLKEEDVQPIGEYLQLGLDVDIQKLETDKWRKGKNKAEEDLDSLKEKTKVDQWEKRFQNARAREHRSRNFAVELKACLSKIEELRGKIGELDDTLHNGEFRIELLDRGNEQWQKQFHHSQDQIRERDYIMGEAVAQVCEVADHLQTLAVQADVLSLKYESESDRGQDLAWLLKKVKALSIKVKPYM</sequence>
<evidence type="ECO:0000313" key="2">
    <source>
        <dbReference type="Proteomes" id="UP000593576"/>
    </source>
</evidence>
<comment type="caution">
    <text evidence="1">The sequence shown here is derived from an EMBL/GenBank/DDBJ whole genome shotgun (WGS) entry which is preliminary data.</text>
</comment>
<dbReference type="EMBL" id="JABFAF010275011">
    <property type="protein sequence ID" value="MBA0879342.1"/>
    <property type="molecule type" value="Genomic_DNA"/>
</dbReference>
<dbReference type="OrthoDB" id="1001518at2759"/>
<accession>A0A7J9N7R6</accession>
<dbReference type="Proteomes" id="UP000593576">
    <property type="component" value="Unassembled WGS sequence"/>
</dbReference>
<protein>
    <recommendedName>
        <fullName evidence="3">Tektin</fullName>
    </recommendedName>
</protein>
<name>A0A7J9N7R6_GOSSC</name>
<reference evidence="1 2" key="1">
    <citation type="journal article" date="2019" name="Genome Biol. Evol.">
        <title>Insights into the evolution of the New World diploid cottons (Gossypium, subgenus Houzingenia) based on genome sequencing.</title>
        <authorList>
            <person name="Grover C.E."/>
            <person name="Arick M.A. 2nd"/>
            <person name="Thrash A."/>
            <person name="Conover J.L."/>
            <person name="Sanders W.S."/>
            <person name="Peterson D.G."/>
            <person name="Frelichowski J.E."/>
            <person name="Scheffler J.A."/>
            <person name="Scheffler B.E."/>
            <person name="Wendel J.F."/>
        </authorList>
    </citation>
    <scope>NUCLEOTIDE SEQUENCE [LARGE SCALE GENOMIC DNA]</scope>
    <source>
        <strain evidence="1">1</strain>
        <tissue evidence="1">Leaf</tissue>
    </source>
</reference>
<evidence type="ECO:0008006" key="3">
    <source>
        <dbReference type="Google" id="ProtNLM"/>
    </source>
</evidence>
<dbReference type="AlphaFoldDB" id="A0A7J9N7R6"/>
<gene>
    <name evidence="1" type="ORF">Goshw_025682</name>
</gene>
<keyword evidence="2" id="KW-1185">Reference proteome</keyword>
<proteinExistence type="predicted"/>
<organism evidence="1 2">
    <name type="scientific">Gossypium schwendimanii</name>
    <name type="common">Cotton</name>
    <dbReference type="NCBI Taxonomy" id="34291"/>
    <lineage>
        <taxon>Eukaryota</taxon>
        <taxon>Viridiplantae</taxon>
        <taxon>Streptophyta</taxon>
        <taxon>Embryophyta</taxon>
        <taxon>Tracheophyta</taxon>
        <taxon>Spermatophyta</taxon>
        <taxon>Magnoliopsida</taxon>
        <taxon>eudicotyledons</taxon>
        <taxon>Gunneridae</taxon>
        <taxon>Pentapetalae</taxon>
        <taxon>rosids</taxon>
        <taxon>malvids</taxon>
        <taxon>Malvales</taxon>
        <taxon>Malvaceae</taxon>
        <taxon>Malvoideae</taxon>
        <taxon>Gossypium</taxon>
    </lineage>
</organism>
<evidence type="ECO:0000313" key="1">
    <source>
        <dbReference type="EMBL" id="MBA0879342.1"/>
    </source>
</evidence>